<reference evidence="1 2" key="1">
    <citation type="submission" date="2023-01" db="EMBL/GenBank/DDBJ databases">
        <title>Novel diversity within Roseofilum (Cyanobacteria; Desertifilaceae) from marine benthic mats with descriptions of four novel species.</title>
        <authorList>
            <person name="Wang Y."/>
            <person name="Berthold D.E."/>
            <person name="Hu J."/>
            <person name="Lefler F.W."/>
            <person name="Laughinghouse H.D. IV."/>
        </authorList>
    </citation>
    <scope>NUCLEOTIDE SEQUENCE [LARGE SCALE GENOMIC DNA]</scope>
    <source>
        <strain evidence="1 2">BLCC-M143</strain>
    </source>
</reference>
<organism evidence="1 2">
    <name type="scientific">Roseofilum casamattae BLCC-M143</name>
    <dbReference type="NCBI Taxonomy" id="3022442"/>
    <lineage>
        <taxon>Bacteria</taxon>
        <taxon>Bacillati</taxon>
        <taxon>Cyanobacteriota</taxon>
        <taxon>Cyanophyceae</taxon>
        <taxon>Desertifilales</taxon>
        <taxon>Desertifilaceae</taxon>
        <taxon>Roseofilum</taxon>
        <taxon>Roseofilum casamattae</taxon>
    </lineage>
</organism>
<dbReference type="Proteomes" id="UP001232992">
    <property type="component" value="Unassembled WGS sequence"/>
</dbReference>
<protein>
    <submittedName>
        <fullName evidence="1">Gas vesicle protein GvpG</fullName>
    </submittedName>
</protein>
<dbReference type="Pfam" id="PF05120">
    <property type="entry name" value="GvpG"/>
    <property type="match status" value="1"/>
</dbReference>
<name>A0ABT7BV65_9CYAN</name>
<evidence type="ECO:0000313" key="2">
    <source>
        <dbReference type="Proteomes" id="UP001232992"/>
    </source>
</evidence>
<proteinExistence type="predicted"/>
<evidence type="ECO:0000313" key="1">
    <source>
        <dbReference type="EMBL" id="MDJ1183076.1"/>
    </source>
</evidence>
<dbReference type="EMBL" id="JAQOSQ010000006">
    <property type="protein sequence ID" value="MDJ1183076.1"/>
    <property type="molecule type" value="Genomic_DNA"/>
</dbReference>
<comment type="caution">
    <text evidence="1">The sequence shown here is derived from an EMBL/GenBank/DDBJ whole genome shotgun (WGS) entry which is preliminary data.</text>
</comment>
<dbReference type="InterPro" id="IPR007804">
    <property type="entry name" value="GvpG"/>
</dbReference>
<dbReference type="RefSeq" id="WP_283757731.1">
    <property type="nucleotide sequence ID" value="NZ_JAQOSQ010000006.1"/>
</dbReference>
<accession>A0ABT7BV65</accession>
<gene>
    <name evidence="1" type="ORF">PMH09_07705</name>
</gene>
<keyword evidence="2" id="KW-1185">Reference proteome</keyword>
<sequence length="79" mass="9075">MILRLLTLPLTGPIEGMLWIGEQVLEHANAEVNDKEDLHKQLLTLQLAFDMGEVSEEEFEEREEELLLAIQELQDSEIS</sequence>